<organism evidence="2 3">
    <name type="scientific">Actinomadura meridiana</name>
    <dbReference type="NCBI Taxonomy" id="559626"/>
    <lineage>
        <taxon>Bacteria</taxon>
        <taxon>Bacillati</taxon>
        <taxon>Actinomycetota</taxon>
        <taxon>Actinomycetes</taxon>
        <taxon>Streptosporangiales</taxon>
        <taxon>Thermomonosporaceae</taxon>
        <taxon>Actinomadura</taxon>
    </lineage>
</organism>
<protein>
    <recommendedName>
        <fullName evidence="4">DUF3592 domain-containing protein</fullName>
    </recommendedName>
</protein>
<feature type="transmembrane region" description="Helical" evidence="1">
    <location>
        <begin position="149"/>
        <end position="166"/>
    </location>
</feature>
<accession>A0ABP8BU85</accession>
<keyword evidence="3" id="KW-1185">Reference proteome</keyword>
<evidence type="ECO:0000313" key="3">
    <source>
        <dbReference type="Proteomes" id="UP001501710"/>
    </source>
</evidence>
<evidence type="ECO:0000256" key="1">
    <source>
        <dbReference type="SAM" id="Phobius"/>
    </source>
</evidence>
<evidence type="ECO:0000313" key="2">
    <source>
        <dbReference type="EMBL" id="GAA4225176.1"/>
    </source>
</evidence>
<keyword evidence="1" id="KW-0472">Membrane</keyword>
<comment type="caution">
    <text evidence="2">The sequence shown here is derived from an EMBL/GenBank/DDBJ whole genome shotgun (WGS) entry which is preliminary data.</text>
</comment>
<name>A0ABP8BU85_9ACTN</name>
<evidence type="ECO:0008006" key="4">
    <source>
        <dbReference type="Google" id="ProtNLM"/>
    </source>
</evidence>
<gene>
    <name evidence="2" type="ORF">GCM10022254_06540</name>
</gene>
<keyword evidence="1" id="KW-1133">Transmembrane helix</keyword>
<keyword evidence="1" id="KW-0812">Transmembrane</keyword>
<dbReference type="Proteomes" id="UP001501710">
    <property type="component" value="Unassembled WGS sequence"/>
</dbReference>
<sequence length="186" mass="20639">MPGHRMGRNEEIDHAMKLWNAKSRRRIARHLERPSKIVKVICAVPGILLAMEIGFGGMALLNNGRETVTTGLATVHTCSRNPLTGWVMYRCDLEDANGKPIDTGIYQVDTLKAFRPPHGRIVYEIRKTPGAKGTTSYIAVEMGTSRHSFFLLLLVVPLVFAAYIAMQVALSRLLRLTATAVRPQSN</sequence>
<feature type="transmembrane region" description="Helical" evidence="1">
    <location>
        <begin position="37"/>
        <end position="61"/>
    </location>
</feature>
<proteinExistence type="predicted"/>
<dbReference type="EMBL" id="BAABAS010000003">
    <property type="protein sequence ID" value="GAA4225176.1"/>
    <property type="molecule type" value="Genomic_DNA"/>
</dbReference>
<reference evidence="3" key="1">
    <citation type="journal article" date="2019" name="Int. J. Syst. Evol. Microbiol.">
        <title>The Global Catalogue of Microorganisms (GCM) 10K type strain sequencing project: providing services to taxonomists for standard genome sequencing and annotation.</title>
        <authorList>
            <consortium name="The Broad Institute Genomics Platform"/>
            <consortium name="The Broad Institute Genome Sequencing Center for Infectious Disease"/>
            <person name="Wu L."/>
            <person name="Ma J."/>
        </authorList>
    </citation>
    <scope>NUCLEOTIDE SEQUENCE [LARGE SCALE GENOMIC DNA]</scope>
    <source>
        <strain evidence="3">JCM 17440</strain>
    </source>
</reference>